<evidence type="ECO:0000256" key="11">
    <source>
        <dbReference type="ARBA" id="ARBA00023136"/>
    </source>
</evidence>
<keyword evidence="9" id="KW-0067">ATP-binding</keyword>
<evidence type="ECO:0000256" key="3">
    <source>
        <dbReference type="ARBA" id="ARBA00022679"/>
    </source>
</evidence>
<dbReference type="SUPFAM" id="SSF56112">
    <property type="entry name" value="Protein kinase-like (PK-like)"/>
    <property type="match status" value="1"/>
</dbReference>
<comment type="caution">
    <text evidence="15">The sequence shown here is derived from an EMBL/GenBank/DDBJ whole genome shotgun (WGS) entry which is preliminary data.</text>
</comment>
<evidence type="ECO:0000256" key="13">
    <source>
        <dbReference type="ARBA" id="ARBA00023180"/>
    </source>
</evidence>
<dbReference type="InterPro" id="IPR011009">
    <property type="entry name" value="Kinase-like_dom_sf"/>
</dbReference>
<evidence type="ECO:0000256" key="9">
    <source>
        <dbReference type="ARBA" id="ARBA00022840"/>
    </source>
</evidence>
<keyword evidence="8 15" id="KW-0418">Kinase</keyword>
<evidence type="ECO:0000313" key="16">
    <source>
        <dbReference type="Proteomes" id="UP000265520"/>
    </source>
</evidence>
<dbReference type="GO" id="GO:0005524">
    <property type="term" value="F:ATP binding"/>
    <property type="evidence" value="ECO:0007669"/>
    <property type="project" value="UniProtKB-KW"/>
</dbReference>
<dbReference type="GO" id="GO:0030246">
    <property type="term" value="F:carbohydrate binding"/>
    <property type="evidence" value="ECO:0007669"/>
    <property type="project" value="UniProtKB-KW"/>
</dbReference>
<evidence type="ECO:0000256" key="12">
    <source>
        <dbReference type="ARBA" id="ARBA00023170"/>
    </source>
</evidence>
<dbReference type="AlphaFoldDB" id="A0A392QW35"/>
<evidence type="ECO:0000256" key="10">
    <source>
        <dbReference type="ARBA" id="ARBA00022989"/>
    </source>
</evidence>
<feature type="non-terminal residue" evidence="15">
    <location>
        <position position="1"/>
    </location>
</feature>
<dbReference type="Gene3D" id="3.30.200.20">
    <property type="entry name" value="Phosphorylase Kinase, domain 1"/>
    <property type="match status" value="1"/>
</dbReference>
<dbReference type="GO" id="GO:0004674">
    <property type="term" value="F:protein serine/threonine kinase activity"/>
    <property type="evidence" value="ECO:0007669"/>
    <property type="project" value="UniProtKB-KW"/>
</dbReference>
<reference evidence="15 16" key="1">
    <citation type="journal article" date="2018" name="Front. Plant Sci.">
        <title>Red Clover (Trifolium pratense) and Zigzag Clover (T. medium) - A Picture of Genomic Similarities and Differences.</title>
        <authorList>
            <person name="Dluhosova J."/>
            <person name="Istvanek J."/>
            <person name="Nedelnik J."/>
            <person name="Repkova J."/>
        </authorList>
    </citation>
    <scope>NUCLEOTIDE SEQUENCE [LARGE SCALE GENOMIC DNA]</scope>
    <source>
        <strain evidence="16">cv. 10/8</strain>
        <tissue evidence="15">Leaf</tissue>
    </source>
</reference>
<dbReference type="PANTHER" id="PTHR27002:SF1037">
    <property type="entry name" value="TYROSINE KINASE FAMILY PROTEIN"/>
    <property type="match status" value="1"/>
</dbReference>
<name>A0A392QW35_9FABA</name>
<keyword evidence="2" id="KW-0723">Serine/threonine-protein kinase</keyword>
<keyword evidence="4" id="KW-0812">Transmembrane</keyword>
<evidence type="ECO:0000256" key="5">
    <source>
        <dbReference type="ARBA" id="ARBA00022729"/>
    </source>
</evidence>
<evidence type="ECO:0000256" key="7">
    <source>
        <dbReference type="ARBA" id="ARBA00022741"/>
    </source>
</evidence>
<keyword evidence="5" id="KW-0732">Signal</keyword>
<dbReference type="PROSITE" id="PS50011">
    <property type="entry name" value="PROTEIN_KINASE_DOM"/>
    <property type="match status" value="1"/>
</dbReference>
<keyword evidence="13" id="KW-0325">Glycoprotein</keyword>
<dbReference type="Pfam" id="PF07714">
    <property type="entry name" value="PK_Tyr_Ser-Thr"/>
    <property type="match status" value="1"/>
</dbReference>
<evidence type="ECO:0000259" key="14">
    <source>
        <dbReference type="PROSITE" id="PS50011"/>
    </source>
</evidence>
<keyword evidence="11" id="KW-0472">Membrane</keyword>
<evidence type="ECO:0000256" key="2">
    <source>
        <dbReference type="ARBA" id="ARBA00022527"/>
    </source>
</evidence>
<comment type="subcellular location">
    <subcellularLocation>
        <location evidence="1">Membrane</location>
        <topology evidence="1">Single-pass membrane protein</topology>
    </subcellularLocation>
</comment>
<proteinExistence type="predicted"/>
<dbReference type="FunFam" id="3.30.200.20:FF:000727">
    <property type="entry name" value="Cysteine-rich RLK (RECEPTOR-like protein kinase) 23"/>
    <property type="match status" value="1"/>
</dbReference>
<accession>A0A392QW35</accession>
<keyword evidence="10" id="KW-1133">Transmembrane helix</keyword>
<dbReference type="InterPro" id="IPR000719">
    <property type="entry name" value="Prot_kinase_dom"/>
</dbReference>
<keyword evidence="3" id="KW-0808">Transferase</keyword>
<evidence type="ECO:0000256" key="8">
    <source>
        <dbReference type="ARBA" id="ARBA00022777"/>
    </source>
</evidence>
<keyword evidence="15" id="KW-0430">Lectin</keyword>
<evidence type="ECO:0000256" key="6">
    <source>
        <dbReference type="ARBA" id="ARBA00022737"/>
    </source>
</evidence>
<keyword evidence="6" id="KW-0677">Repeat</keyword>
<dbReference type="Proteomes" id="UP000265520">
    <property type="component" value="Unassembled WGS sequence"/>
</dbReference>
<evidence type="ECO:0000313" key="15">
    <source>
        <dbReference type="EMBL" id="MCI28573.1"/>
    </source>
</evidence>
<evidence type="ECO:0000256" key="4">
    <source>
        <dbReference type="ARBA" id="ARBA00022692"/>
    </source>
</evidence>
<evidence type="ECO:0000256" key="1">
    <source>
        <dbReference type="ARBA" id="ARBA00004167"/>
    </source>
</evidence>
<dbReference type="PANTHER" id="PTHR27002">
    <property type="entry name" value="RECEPTOR-LIKE SERINE/THREONINE-PROTEIN KINASE SD1-8"/>
    <property type="match status" value="1"/>
</dbReference>
<dbReference type="InterPro" id="IPR001245">
    <property type="entry name" value="Ser-Thr/Tyr_kinase_cat_dom"/>
</dbReference>
<feature type="domain" description="Protein kinase" evidence="14">
    <location>
        <begin position="8"/>
        <end position="94"/>
    </location>
</feature>
<keyword evidence="16" id="KW-1185">Reference proteome</keyword>
<feature type="non-terminal residue" evidence="15">
    <location>
        <position position="94"/>
    </location>
</feature>
<keyword evidence="12 15" id="KW-0675">Receptor</keyword>
<sequence>ILAATNSFSIENKIGEGGFGPVYKGILAQGQEIAVKRLSKTSKQGVTEFMNEVGLVAKLQHRNLVSVLGGCTYGNERMLVYEFMPNGSLNHFIF</sequence>
<keyword evidence="7" id="KW-0547">Nucleotide-binding</keyword>
<dbReference type="EMBL" id="LXQA010166634">
    <property type="protein sequence ID" value="MCI28573.1"/>
    <property type="molecule type" value="Genomic_DNA"/>
</dbReference>
<organism evidence="15 16">
    <name type="scientific">Trifolium medium</name>
    <dbReference type="NCBI Taxonomy" id="97028"/>
    <lineage>
        <taxon>Eukaryota</taxon>
        <taxon>Viridiplantae</taxon>
        <taxon>Streptophyta</taxon>
        <taxon>Embryophyta</taxon>
        <taxon>Tracheophyta</taxon>
        <taxon>Spermatophyta</taxon>
        <taxon>Magnoliopsida</taxon>
        <taxon>eudicotyledons</taxon>
        <taxon>Gunneridae</taxon>
        <taxon>Pentapetalae</taxon>
        <taxon>rosids</taxon>
        <taxon>fabids</taxon>
        <taxon>Fabales</taxon>
        <taxon>Fabaceae</taxon>
        <taxon>Papilionoideae</taxon>
        <taxon>50 kb inversion clade</taxon>
        <taxon>NPAAA clade</taxon>
        <taxon>Hologalegina</taxon>
        <taxon>IRL clade</taxon>
        <taxon>Trifolieae</taxon>
        <taxon>Trifolium</taxon>
    </lineage>
</organism>
<dbReference type="GO" id="GO:0005886">
    <property type="term" value="C:plasma membrane"/>
    <property type="evidence" value="ECO:0007669"/>
    <property type="project" value="TreeGrafter"/>
</dbReference>
<protein>
    <submittedName>
        <fullName evidence="15">G-type lectin S-receptor-like serine/threonine-protein kinase</fullName>
    </submittedName>
</protein>